<accession>A0A1Z8B9K0</accession>
<comment type="caution">
    <text evidence="1">The sequence shown here is derived from an EMBL/GenBank/DDBJ whole genome shotgun (WGS) entry which is preliminary data.</text>
</comment>
<dbReference type="SUPFAM" id="SSF160574">
    <property type="entry name" value="BT0923-like"/>
    <property type="match status" value="1"/>
</dbReference>
<evidence type="ECO:0000313" key="1">
    <source>
        <dbReference type="EMBL" id="OUS19220.1"/>
    </source>
</evidence>
<proteinExistence type="predicted"/>
<dbReference type="Proteomes" id="UP000196102">
    <property type="component" value="Unassembled WGS sequence"/>
</dbReference>
<name>A0A1Z8B9K0_9FLAO</name>
<dbReference type="Gene3D" id="3.40.1420.30">
    <property type="match status" value="1"/>
</dbReference>
<organism evidence="1 2">
    <name type="scientific">Nonlabens dokdonensis</name>
    <dbReference type="NCBI Taxonomy" id="328515"/>
    <lineage>
        <taxon>Bacteria</taxon>
        <taxon>Pseudomonadati</taxon>
        <taxon>Bacteroidota</taxon>
        <taxon>Flavobacteriia</taxon>
        <taxon>Flavobacteriales</taxon>
        <taxon>Flavobacteriaceae</taxon>
        <taxon>Nonlabens</taxon>
    </lineage>
</organism>
<dbReference type="RefSeq" id="WP_303685806.1">
    <property type="nucleotide sequence ID" value="NZ_CAJXYO010000001.1"/>
</dbReference>
<sequence length="195" mass="23285">MMRFKIAVVFCVLAFAKAELSPAQSTQKIEREEKIAIELFPKTALEFVNTISNSRKKVKFYKETDGDKISYEAKLKYQNRKYSIEFDEQGKIEDVEIQLSKRSIKKQAFLKIENYLDTVARKYRIEKVQEQYVGENKTAIQIKEQIAQKLVDNYELIVAFKNNRKIYRREYLFDNKGNFLSKRDIKRLEYDFLLF</sequence>
<reference evidence="2" key="1">
    <citation type="journal article" date="2017" name="Proc. Natl. Acad. Sci. U.S.A.">
        <title>Simulation of Deepwater Horizon oil plume reveals substrate specialization within a complex community of hydrocarbon-degraders.</title>
        <authorList>
            <person name="Hu P."/>
            <person name="Dubinsky E.A."/>
            <person name="Probst A.J."/>
            <person name="Wang J."/>
            <person name="Sieber C.M.K."/>
            <person name="Tom L.M."/>
            <person name="Gardinali P."/>
            <person name="Banfield J.F."/>
            <person name="Atlas R.M."/>
            <person name="Andersen G.L."/>
        </authorList>
    </citation>
    <scope>NUCLEOTIDE SEQUENCE [LARGE SCALE GENOMIC DNA]</scope>
</reference>
<dbReference type="EMBL" id="MAAX01000040">
    <property type="protein sequence ID" value="OUS19220.1"/>
    <property type="molecule type" value="Genomic_DNA"/>
</dbReference>
<gene>
    <name evidence="1" type="ORF">A9Q93_02480</name>
</gene>
<evidence type="ECO:0000313" key="2">
    <source>
        <dbReference type="Proteomes" id="UP000196102"/>
    </source>
</evidence>
<dbReference type="AlphaFoldDB" id="A0A1Z8B9K0"/>
<protein>
    <submittedName>
        <fullName evidence="1">Uncharacterized protein</fullName>
    </submittedName>
</protein>